<organism evidence="1 2">
    <name type="scientific">Glossina palpalis gambiensis</name>
    <dbReference type="NCBI Taxonomy" id="67801"/>
    <lineage>
        <taxon>Eukaryota</taxon>
        <taxon>Metazoa</taxon>
        <taxon>Ecdysozoa</taxon>
        <taxon>Arthropoda</taxon>
        <taxon>Hexapoda</taxon>
        <taxon>Insecta</taxon>
        <taxon>Pterygota</taxon>
        <taxon>Neoptera</taxon>
        <taxon>Endopterygota</taxon>
        <taxon>Diptera</taxon>
        <taxon>Brachycera</taxon>
        <taxon>Muscomorpha</taxon>
        <taxon>Hippoboscoidea</taxon>
        <taxon>Glossinidae</taxon>
        <taxon>Glossina</taxon>
    </lineage>
</organism>
<dbReference type="VEuPathDB" id="VectorBase:GPPI010234"/>
<sequence length="168" mass="19085">MLVMFIVLTRQWLHTRRHAQLFILNLSCCNKEDDNDNNNNNNNNNNLPPIKCIALTLEGTKVCQKAKQCNAMQCNAMQCNDVVACFYFGSKTATMLDLIIINQSEIQALSYIIKLSSPNDAYCTYCQQNKECEEASVWKFLCGKGSIEPDHLYGKVVLNLSLNFFVNN</sequence>
<protein>
    <submittedName>
        <fullName evidence="1">Uncharacterized protein</fullName>
    </submittedName>
</protein>
<dbReference type="Proteomes" id="UP000092460">
    <property type="component" value="Unassembled WGS sequence"/>
</dbReference>
<dbReference type="AlphaFoldDB" id="A0A1B0AVQ4"/>
<accession>A0A1B0AVQ4</accession>
<keyword evidence="2" id="KW-1185">Reference proteome</keyword>
<evidence type="ECO:0000313" key="2">
    <source>
        <dbReference type="Proteomes" id="UP000092460"/>
    </source>
</evidence>
<name>A0A1B0AVQ4_9MUSC</name>
<reference evidence="1" key="2">
    <citation type="submission" date="2020-05" db="UniProtKB">
        <authorList>
            <consortium name="EnsemblMetazoa"/>
        </authorList>
    </citation>
    <scope>IDENTIFICATION</scope>
    <source>
        <strain evidence="1">IAEA</strain>
    </source>
</reference>
<evidence type="ECO:0000313" key="1">
    <source>
        <dbReference type="EnsemblMetazoa" id="GPPI010234-PA"/>
    </source>
</evidence>
<dbReference type="EMBL" id="JXJN01004354">
    <property type="status" value="NOT_ANNOTATED_CDS"/>
    <property type="molecule type" value="Genomic_DNA"/>
</dbReference>
<dbReference type="EnsemblMetazoa" id="GPPI010234-RA">
    <property type="protein sequence ID" value="GPPI010234-PA"/>
    <property type="gene ID" value="GPPI010234"/>
</dbReference>
<proteinExistence type="predicted"/>
<reference evidence="2" key="1">
    <citation type="submission" date="2015-01" db="EMBL/GenBank/DDBJ databases">
        <authorList>
            <person name="Aksoy S."/>
            <person name="Warren W."/>
            <person name="Wilson R.K."/>
        </authorList>
    </citation>
    <scope>NUCLEOTIDE SEQUENCE [LARGE SCALE GENOMIC DNA]</scope>
    <source>
        <strain evidence="2">IAEA</strain>
    </source>
</reference>
<dbReference type="EMBL" id="JXJN01004355">
    <property type="status" value="NOT_ANNOTATED_CDS"/>
    <property type="molecule type" value="Genomic_DNA"/>
</dbReference>